<keyword evidence="2" id="KW-0067">ATP-binding</keyword>
<dbReference type="Proteomes" id="UP000628840">
    <property type="component" value="Unassembled WGS sequence"/>
</dbReference>
<evidence type="ECO:0000313" key="3">
    <source>
        <dbReference type="EMBL" id="GGL25642.1"/>
    </source>
</evidence>
<organism evidence="3 4">
    <name type="scientific">Halarchaeum grantii</name>
    <dbReference type="NCBI Taxonomy" id="1193105"/>
    <lineage>
        <taxon>Archaea</taxon>
        <taxon>Methanobacteriati</taxon>
        <taxon>Methanobacteriota</taxon>
        <taxon>Stenosarchaea group</taxon>
        <taxon>Halobacteria</taxon>
        <taxon>Halobacteriales</taxon>
        <taxon>Halobacteriaceae</taxon>
    </lineage>
</organism>
<keyword evidence="1" id="KW-0547">Nucleotide-binding</keyword>
<comment type="caution">
    <text evidence="3">The sequence shown here is derived from an EMBL/GenBank/DDBJ whole genome shotgun (WGS) entry which is preliminary data.</text>
</comment>
<gene>
    <name evidence="3" type="ORF">GCM10009037_06610</name>
</gene>
<protein>
    <submittedName>
        <fullName evidence="3">HtlC</fullName>
    </submittedName>
</protein>
<dbReference type="SUPFAM" id="SSF52540">
    <property type="entry name" value="P-loop containing nucleoside triphosphate hydrolases"/>
    <property type="match status" value="1"/>
</dbReference>
<accession>A0A830F742</accession>
<sequence>MMRIPFGVSRFDSQIGGGAPEGSVVLLAGSAGAGAREFLYTSAVFNGLLQNDLDLFDLHYGSLSREAEPPSEVHYVSFSSSRADVRREISFSMEEEIVDAGLGGVTFHDLSAEYFQLSPVPREWYVDGPRSLSDLGAQDERRTVIQAFADYLDEHATDSLVVVDSLTDLLGDEQHERPWSDVVYLLKGLRKAAREWGGLVLLHLSRDAVTETEFGELMSSVDGTIQFGWETGGNERVRSMFVQEFRGVLSQLEEEDIVRFETEIHEAGFDVSNVRKIR</sequence>
<dbReference type="RefSeq" id="WP_188878810.1">
    <property type="nucleotide sequence ID" value="NZ_BMPF01000001.1"/>
</dbReference>
<name>A0A830F742_9EURY</name>
<keyword evidence="4" id="KW-1185">Reference proteome</keyword>
<dbReference type="AlphaFoldDB" id="A0A830F742"/>
<proteinExistence type="predicted"/>
<dbReference type="PANTHER" id="PTHR43637">
    <property type="entry name" value="UPF0273 PROTEIN TM_0370"/>
    <property type="match status" value="1"/>
</dbReference>
<evidence type="ECO:0000313" key="4">
    <source>
        <dbReference type="Proteomes" id="UP000628840"/>
    </source>
</evidence>
<dbReference type="EMBL" id="BMPF01000001">
    <property type="protein sequence ID" value="GGL25642.1"/>
    <property type="molecule type" value="Genomic_DNA"/>
</dbReference>
<evidence type="ECO:0000256" key="2">
    <source>
        <dbReference type="ARBA" id="ARBA00022840"/>
    </source>
</evidence>
<reference evidence="3 4" key="1">
    <citation type="journal article" date="2019" name="Int. J. Syst. Evol. Microbiol.">
        <title>The Global Catalogue of Microorganisms (GCM) 10K type strain sequencing project: providing services to taxonomists for standard genome sequencing and annotation.</title>
        <authorList>
            <consortium name="The Broad Institute Genomics Platform"/>
            <consortium name="The Broad Institute Genome Sequencing Center for Infectious Disease"/>
            <person name="Wu L."/>
            <person name="Ma J."/>
        </authorList>
    </citation>
    <scope>NUCLEOTIDE SEQUENCE [LARGE SCALE GENOMIC DNA]</scope>
    <source>
        <strain evidence="3 4">JCM 19585</strain>
    </source>
</reference>
<dbReference type="Gene3D" id="3.40.50.300">
    <property type="entry name" value="P-loop containing nucleotide triphosphate hydrolases"/>
    <property type="match status" value="1"/>
</dbReference>
<dbReference type="GO" id="GO:0005524">
    <property type="term" value="F:ATP binding"/>
    <property type="evidence" value="ECO:0007669"/>
    <property type="project" value="UniProtKB-KW"/>
</dbReference>
<evidence type="ECO:0000256" key="1">
    <source>
        <dbReference type="ARBA" id="ARBA00022741"/>
    </source>
</evidence>
<dbReference type="OrthoDB" id="337234at2157"/>
<dbReference type="InterPro" id="IPR027417">
    <property type="entry name" value="P-loop_NTPase"/>
</dbReference>